<evidence type="ECO:0000256" key="1">
    <source>
        <dbReference type="SAM" id="Phobius"/>
    </source>
</evidence>
<name>D8TKG2_VOLCA</name>
<evidence type="ECO:0000313" key="2">
    <source>
        <dbReference type="EMBL" id="EFJ52057.1"/>
    </source>
</evidence>
<feature type="transmembrane region" description="Helical" evidence="1">
    <location>
        <begin position="117"/>
        <end position="138"/>
    </location>
</feature>
<dbReference type="RefSeq" id="XP_002946831.1">
    <property type="nucleotide sequence ID" value="XM_002946785.1"/>
</dbReference>
<dbReference type="InParanoid" id="D8TKG2"/>
<organism evidence="3">
    <name type="scientific">Volvox carteri f. nagariensis</name>
    <dbReference type="NCBI Taxonomy" id="3068"/>
    <lineage>
        <taxon>Eukaryota</taxon>
        <taxon>Viridiplantae</taxon>
        <taxon>Chlorophyta</taxon>
        <taxon>core chlorophytes</taxon>
        <taxon>Chlorophyceae</taxon>
        <taxon>CS clade</taxon>
        <taxon>Chlamydomonadales</taxon>
        <taxon>Volvocaceae</taxon>
        <taxon>Volvox</taxon>
    </lineage>
</organism>
<keyword evidence="1" id="KW-0472">Membrane</keyword>
<accession>D8TKG2</accession>
<keyword evidence="1" id="KW-1133">Transmembrane helix</keyword>
<dbReference type="OrthoDB" id="524854at2759"/>
<dbReference type="GeneID" id="9618379"/>
<evidence type="ECO:0000313" key="3">
    <source>
        <dbReference type="Proteomes" id="UP000001058"/>
    </source>
</evidence>
<protein>
    <submittedName>
        <fullName evidence="2">Uncharacterized protein</fullName>
    </submittedName>
</protein>
<dbReference type="Proteomes" id="UP000001058">
    <property type="component" value="Unassembled WGS sequence"/>
</dbReference>
<dbReference type="EMBL" id="GL378325">
    <property type="protein sequence ID" value="EFJ52057.1"/>
    <property type="molecule type" value="Genomic_DNA"/>
</dbReference>
<dbReference type="AlphaFoldDB" id="D8TKG2"/>
<dbReference type="KEGG" id="vcn:VOLCADRAFT_87208"/>
<keyword evidence="1" id="KW-0812">Transmembrane</keyword>
<gene>
    <name evidence="2" type="ORF">VOLCADRAFT_87208</name>
</gene>
<proteinExistence type="predicted"/>
<sequence>MVQHHNTRTGYGWYRVVYCGISDEQTYGIGLETLTPGLVQQLASAPPAPPPAPGSCGHSYHFECLKQLGDANICTSCGVWYAVGQSPPETFPPPAPTSIFQHVHQHLWFVPPFYRYILIYGVMLLVSPIVLLASFLGLI</sequence>
<keyword evidence="3" id="KW-1185">Reference proteome</keyword>
<reference evidence="2 3" key="1">
    <citation type="journal article" date="2010" name="Science">
        <title>Genomic analysis of organismal complexity in the multicellular green alga Volvox carteri.</title>
        <authorList>
            <person name="Prochnik S.E."/>
            <person name="Umen J."/>
            <person name="Nedelcu A.M."/>
            <person name="Hallmann A."/>
            <person name="Miller S.M."/>
            <person name="Nishii I."/>
            <person name="Ferris P."/>
            <person name="Kuo A."/>
            <person name="Mitros T."/>
            <person name="Fritz-Laylin L.K."/>
            <person name="Hellsten U."/>
            <person name="Chapman J."/>
            <person name="Simakov O."/>
            <person name="Rensing S.A."/>
            <person name="Terry A."/>
            <person name="Pangilinan J."/>
            <person name="Kapitonov V."/>
            <person name="Jurka J."/>
            <person name="Salamov A."/>
            <person name="Shapiro H."/>
            <person name="Schmutz J."/>
            <person name="Grimwood J."/>
            <person name="Lindquist E."/>
            <person name="Lucas S."/>
            <person name="Grigoriev I.V."/>
            <person name="Schmitt R."/>
            <person name="Kirk D."/>
            <person name="Rokhsar D.S."/>
        </authorList>
    </citation>
    <scope>NUCLEOTIDE SEQUENCE [LARGE SCALE GENOMIC DNA]</scope>
    <source>
        <strain evidence="3">f. Nagariensis / Eve</strain>
    </source>
</reference>